<keyword evidence="1" id="KW-1185">Reference proteome</keyword>
<proteinExistence type="predicted"/>
<organism evidence="1 2">
    <name type="scientific">Crassostrea virginica</name>
    <name type="common">Eastern oyster</name>
    <dbReference type="NCBI Taxonomy" id="6565"/>
    <lineage>
        <taxon>Eukaryota</taxon>
        <taxon>Metazoa</taxon>
        <taxon>Spiralia</taxon>
        <taxon>Lophotrochozoa</taxon>
        <taxon>Mollusca</taxon>
        <taxon>Bivalvia</taxon>
        <taxon>Autobranchia</taxon>
        <taxon>Pteriomorphia</taxon>
        <taxon>Ostreida</taxon>
        <taxon>Ostreoidea</taxon>
        <taxon>Ostreidae</taxon>
        <taxon>Crassostrea</taxon>
    </lineage>
</organism>
<name>A0A8B8A796_CRAVI</name>
<dbReference type="GeneID" id="111099852"/>
<protein>
    <submittedName>
        <fullName evidence="2">Uncharacterized protein LOC111099852 isoform X1</fullName>
    </submittedName>
</protein>
<accession>A0A8B8A796</accession>
<dbReference type="RefSeq" id="XP_022287030.1">
    <property type="nucleotide sequence ID" value="XM_022431322.1"/>
</dbReference>
<dbReference type="Proteomes" id="UP000694844">
    <property type="component" value="Chromosome 6"/>
</dbReference>
<sequence>MSSLKVWDSLGILNMIGHEKIKKVSAADSCPVSTKTVIKVERCPKTEKEWMERAKRKNCETYASLCDEPVKLKYHCVINAFVGLIEVCAYEQAIVNGHCTEYSKSGNLIQGSQNITCYNFTNNYCPLYYPSTEAYKYPECYEHIKKMIQEAAQNSEESSSPLVQTTASNILHEKKENKCGINIANVPVIVLSVVIARKILP</sequence>
<gene>
    <name evidence="2" type="primary">LOC111099852</name>
</gene>
<reference evidence="2" key="1">
    <citation type="submission" date="2025-08" db="UniProtKB">
        <authorList>
            <consortium name="RefSeq"/>
        </authorList>
    </citation>
    <scope>IDENTIFICATION</scope>
    <source>
        <tissue evidence="2">Whole sample</tissue>
    </source>
</reference>
<evidence type="ECO:0000313" key="2">
    <source>
        <dbReference type="RefSeq" id="XP_022287030.1"/>
    </source>
</evidence>
<dbReference type="AlphaFoldDB" id="A0A8B8A796"/>
<evidence type="ECO:0000313" key="1">
    <source>
        <dbReference type="Proteomes" id="UP000694844"/>
    </source>
</evidence>
<dbReference type="KEGG" id="cvn:111099852"/>